<comment type="caution">
    <text evidence="1">The sequence shown here is derived from an EMBL/GenBank/DDBJ whole genome shotgun (WGS) entry which is preliminary data.</text>
</comment>
<gene>
    <name evidence="1" type="ORF">RhiirC2_857340</name>
</gene>
<reference evidence="1 2" key="1">
    <citation type="submission" date="2016-04" db="EMBL/GenBank/DDBJ databases">
        <title>Genome analyses suggest a sexual origin of heterokaryosis in a supposedly ancient asexual fungus.</title>
        <authorList>
            <person name="Ropars J."/>
            <person name="Sedzielewska K."/>
            <person name="Noel J."/>
            <person name="Charron P."/>
            <person name="Farinelli L."/>
            <person name="Marton T."/>
            <person name="Kruger M."/>
            <person name="Pelin A."/>
            <person name="Brachmann A."/>
            <person name="Corradi N."/>
        </authorList>
    </citation>
    <scope>NUCLEOTIDE SEQUENCE [LARGE SCALE GENOMIC DNA]</scope>
    <source>
        <strain evidence="1 2">C2</strain>
    </source>
</reference>
<evidence type="ECO:0000313" key="2">
    <source>
        <dbReference type="Proteomes" id="UP000233469"/>
    </source>
</evidence>
<dbReference type="Proteomes" id="UP000233469">
    <property type="component" value="Unassembled WGS sequence"/>
</dbReference>
<dbReference type="VEuPathDB" id="FungiDB:FUN_000218"/>
<dbReference type="EMBL" id="LLXL01003048">
    <property type="protein sequence ID" value="PKK59443.1"/>
    <property type="molecule type" value="Genomic_DNA"/>
</dbReference>
<name>A0A2N1MCW1_9GLOM</name>
<dbReference type="AlphaFoldDB" id="A0A2N1MCW1"/>
<evidence type="ECO:0008006" key="3">
    <source>
        <dbReference type="Google" id="ProtNLM"/>
    </source>
</evidence>
<sequence>MDQFIFKNKLKWIPYDKFENIEYFDKGEFGTIYKAKYDIIEVIFKYFDYLNNSDAGLNELLNERKIINSNEIIEIYGFTKDPDTLDYVFPIKKLD</sequence>
<proteinExistence type="predicted"/>
<protein>
    <recommendedName>
        <fullName evidence="3">Protein kinase domain-containing protein</fullName>
    </recommendedName>
</protein>
<feature type="non-terminal residue" evidence="1">
    <location>
        <position position="95"/>
    </location>
</feature>
<accession>A0A2N1MCW1</accession>
<dbReference type="Gene3D" id="1.10.510.10">
    <property type="entry name" value="Transferase(Phosphotransferase) domain 1"/>
    <property type="match status" value="1"/>
</dbReference>
<reference evidence="1 2" key="2">
    <citation type="submission" date="2017-10" db="EMBL/GenBank/DDBJ databases">
        <title>Extensive intraspecific genome diversity in a model arbuscular mycorrhizal fungus.</title>
        <authorList>
            <person name="Chen E.C.H."/>
            <person name="Morin E."/>
            <person name="Baudet D."/>
            <person name="Noel J."/>
            <person name="Ndikumana S."/>
            <person name="Charron P."/>
            <person name="St-Onge C."/>
            <person name="Giorgi J."/>
            <person name="Grigoriev I.V."/>
            <person name="Roux C."/>
            <person name="Martin F.M."/>
            <person name="Corradi N."/>
        </authorList>
    </citation>
    <scope>NUCLEOTIDE SEQUENCE [LARGE SCALE GENOMIC DNA]</scope>
    <source>
        <strain evidence="1 2">C2</strain>
    </source>
</reference>
<organism evidence="1 2">
    <name type="scientific">Rhizophagus irregularis</name>
    <dbReference type="NCBI Taxonomy" id="588596"/>
    <lineage>
        <taxon>Eukaryota</taxon>
        <taxon>Fungi</taxon>
        <taxon>Fungi incertae sedis</taxon>
        <taxon>Mucoromycota</taxon>
        <taxon>Glomeromycotina</taxon>
        <taxon>Glomeromycetes</taxon>
        <taxon>Glomerales</taxon>
        <taxon>Glomeraceae</taxon>
        <taxon>Rhizophagus</taxon>
    </lineage>
</organism>
<dbReference type="SUPFAM" id="SSF56112">
    <property type="entry name" value="Protein kinase-like (PK-like)"/>
    <property type="match status" value="1"/>
</dbReference>
<dbReference type="InterPro" id="IPR011009">
    <property type="entry name" value="Kinase-like_dom_sf"/>
</dbReference>
<evidence type="ECO:0000313" key="1">
    <source>
        <dbReference type="EMBL" id="PKK59443.1"/>
    </source>
</evidence>